<evidence type="ECO:0000313" key="1">
    <source>
        <dbReference type="EMBL" id="SDW50932.1"/>
    </source>
</evidence>
<dbReference type="NCBIfam" id="TIGR02241">
    <property type="entry name" value="conserved hypothetical phage tail region protein"/>
    <property type="match status" value="1"/>
</dbReference>
<dbReference type="EMBL" id="FNMZ01000001">
    <property type="protein sequence ID" value="SDW50932.1"/>
    <property type="molecule type" value="Genomic_DNA"/>
</dbReference>
<dbReference type="OrthoDB" id="9799891at2"/>
<keyword evidence="2" id="KW-1185">Reference proteome</keyword>
<dbReference type="STRING" id="356660.SAMN05444336_1011214"/>
<dbReference type="GO" id="GO:0005198">
    <property type="term" value="F:structural molecule activity"/>
    <property type="evidence" value="ECO:0007669"/>
    <property type="project" value="InterPro"/>
</dbReference>
<dbReference type="InterPro" id="IPR011747">
    <property type="entry name" value="CHP02241"/>
</dbReference>
<dbReference type="PANTHER" id="PTHR38009:SF1">
    <property type="entry name" value="CONSERVED HYPOTHETICAL PHAGE TAIL PROTEIN"/>
    <property type="match status" value="1"/>
</dbReference>
<dbReference type="PANTHER" id="PTHR38009">
    <property type="entry name" value="CONSERVED HYPOTHETICAL PHAGE TAIL PROTEIN"/>
    <property type="match status" value="1"/>
</dbReference>
<organism evidence="1 2">
    <name type="scientific">Albimonas donghaensis</name>
    <dbReference type="NCBI Taxonomy" id="356660"/>
    <lineage>
        <taxon>Bacteria</taxon>
        <taxon>Pseudomonadati</taxon>
        <taxon>Pseudomonadota</taxon>
        <taxon>Alphaproteobacteria</taxon>
        <taxon>Rhodobacterales</taxon>
        <taxon>Paracoccaceae</taxon>
        <taxon>Albimonas</taxon>
    </lineage>
</organism>
<accession>A0A1H2U3Z0</accession>
<dbReference type="RefSeq" id="WP_092680167.1">
    <property type="nucleotide sequence ID" value="NZ_FNMZ01000001.1"/>
</dbReference>
<dbReference type="Pfam" id="PF06841">
    <property type="entry name" value="Phage_T4_gp19"/>
    <property type="match status" value="1"/>
</dbReference>
<gene>
    <name evidence="1" type="ORF">SAMN05444336_1011214</name>
</gene>
<dbReference type="AlphaFoldDB" id="A0A1H2U3Z0"/>
<dbReference type="InterPro" id="IPR010667">
    <property type="entry name" value="Phage_T4_Gp19"/>
</dbReference>
<name>A0A1H2U3Z0_9RHOB</name>
<sequence>MLAPYSAFNFKVRLQLDGESRPLCEGAFSEVSGLEMSMDAETIREGGGNLRQIHLAGPVSYGNLTLKRGMTEGLDLWRWFREVNARRDLRASGEIAVLSADRETETLRFALTGCLPLKLKAPPLNATDGTIAIEEMQIAYETLDIAEGA</sequence>
<proteinExistence type="predicted"/>
<reference evidence="1 2" key="1">
    <citation type="submission" date="2016-10" db="EMBL/GenBank/DDBJ databases">
        <authorList>
            <person name="de Groot N.N."/>
        </authorList>
    </citation>
    <scope>NUCLEOTIDE SEQUENCE [LARGE SCALE GENOMIC DNA]</scope>
    <source>
        <strain evidence="1 2">DSM 17890</strain>
    </source>
</reference>
<evidence type="ECO:0000313" key="2">
    <source>
        <dbReference type="Proteomes" id="UP000199118"/>
    </source>
</evidence>
<protein>
    <submittedName>
        <fullName evidence="1">Conserved hypothetical phage tail region protein</fullName>
    </submittedName>
</protein>
<dbReference type="Proteomes" id="UP000199118">
    <property type="component" value="Unassembled WGS sequence"/>
</dbReference>